<dbReference type="VEuPathDB" id="FungiDB:TSTA_042330"/>
<feature type="compositionally biased region" description="Basic and acidic residues" evidence="1">
    <location>
        <begin position="28"/>
        <end position="38"/>
    </location>
</feature>
<dbReference type="EMBL" id="EQ962657">
    <property type="protein sequence ID" value="EED14758.1"/>
    <property type="molecule type" value="Genomic_DNA"/>
</dbReference>
<dbReference type="eggNOG" id="ENOG502S9HR">
    <property type="taxonomic scope" value="Eukaryota"/>
</dbReference>
<dbReference type="AlphaFoldDB" id="B8MJU1"/>
<dbReference type="PANTHER" id="PTHR38887:SF1">
    <property type="entry name" value="RAS MODIFICATION PROTEIN ERF4"/>
    <property type="match status" value="1"/>
</dbReference>
<dbReference type="GeneID" id="8103010"/>
<proteinExistence type="predicted"/>
<evidence type="ECO:0000313" key="3">
    <source>
        <dbReference type="Proteomes" id="UP000001745"/>
    </source>
</evidence>
<feature type="region of interest" description="Disordered" evidence="1">
    <location>
        <begin position="1"/>
        <end position="38"/>
    </location>
</feature>
<name>B8MJU1_TALSN</name>
<dbReference type="OMA" id="VAKLEWL"/>
<evidence type="ECO:0000313" key="2">
    <source>
        <dbReference type="EMBL" id="EED14758.1"/>
    </source>
</evidence>
<dbReference type="STRING" id="441959.B8MJU1"/>
<dbReference type="PhylomeDB" id="B8MJU1"/>
<dbReference type="OrthoDB" id="3068835at2759"/>
<dbReference type="PANTHER" id="PTHR38887">
    <property type="entry name" value="CHROMOSOME 21, WHOLE GENOME SHOTGUN SEQUENCE"/>
    <property type="match status" value="1"/>
</dbReference>
<dbReference type="InterPro" id="IPR053221">
    <property type="entry name" value="Burnettramic_acid_biosynth"/>
</dbReference>
<feature type="region of interest" description="Disordered" evidence="1">
    <location>
        <begin position="271"/>
        <end position="371"/>
    </location>
</feature>
<accession>B8MJU1</accession>
<dbReference type="Proteomes" id="UP000001745">
    <property type="component" value="Unassembled WGS sequence"/>
</dbReference>
<evidence type="ECO:0000256" key="1">
    <source>
        <dbReference type="SAM" id="MobiDB-lite"/>
    </source>
</evidence>
<feature type="compositionally biased region" description="Basic residues" evidence="1">
    <location>
        <begin position="333"/>
        <end position="346"/>
    </location>
</feature>
<dbReference type="RefSeq" id="XP_002484711.1">
    <property type="nucleotide sequence ID" value="XM_002484666.1"/>
</dbReference>
<organism evidence="2 3">
    <name type="scientific">Talaromyces stipitatus (strain ATCC 10500 / CBS 375.48 / QM 6759 / NRRL 1006)</name>
    <name type="common">Penicillium stipitatum</name>
    <dbReference type="NCBI Taxonomy" id="441959"/>
    <lineage>
        <taxon>Eukaryota</taxon>
        <taxon>Fungi</taxon>
        <taxon>Dikarya</taxon>
        <taxon>Ascomycota</taxon>
        <taxon>Pezizomycotina</taxon>
        <taxon>Eurotiomycetes</taxon>
        <taxon>Eurotiomycetidae</taxon>
        <taxon>Eurotiales</taxon>
        <taxon>Trichocomaceae</taxon>
        <taxon>Talaromyces</taxon>
        <taxon>Talaromyces sect. Talaromyces</taxon>
    </lineage>
</organism>
<feature type="compositionally biased region" description="Basic and acidic residues" evidence="1">
    <location>
        <begin position="347"/>
        <end position="364"/>
    </location>
</feature>
<keyword evidence="3" id="KW-1185">Reference proteome</keyword>
<gene>
    <name evidence="2" type="ORF">TSTA_042330</name>
</gene>
<dbReference type="InParanoid" id="B8MJU1"/>
<sequence length="371" mass="41804">MGPYYAKTTIPERHPPSHDTLYGPSEGSPERAESISSEEVHKAEEFVDTQTLGWIPSRKPSSNQYMARLEIPVVIPRIGVAGRFKPPLPFLRAYSPTLVMHDINEEEFLAFIDNLGVAQAGSPVFSAVNAAGQVMGMVPNHWVALASAGMQVVAGVASAAVSKVRTQRFLAKANEQYFNPRRLKVSLKMDEDLVNCLFANPSSEQAREYKRRLLASNDLQSGYQDLRQRKMAVLQPYVVPLTERVLPPVKQDNILDKLAARGLEKQVKKQEKRFAKQQQKAEKKQMKLERLRTRGTSDGDSYNFRNRSHDGRDTSSDSFGSDSSNSDKGDRSKHQKKYERKLAKANRKVDRANEKDEKTAKRMECIVVENL</sequence>
<feature type="compositionally biased region" description="Basic and acidic residues" evidence="1">
    <location>
        <begin position="271"/>
        <end position="297"/>
    </location>
</feature>
<reference evidence="3" key="1">
    <citation type="journal article" date="2015" name="Genome Announc.">
        <title>Genome sequence of the AIDS-associated pathogen Penicillium marneffei (ATCC18224) and its near taxonomic relative Talaromyces stipitatus (ATCC10500).</title>
        <authorList>
            <person name="Nierman W.C."/>
            <person name="Fedorova-Abrams N.D."/>
            <person name="Andrianopoulos A."/>
        </authorList>
    </citation>
    <scope>NUCLEOTIDE SEQUENCE [LARGE SCALE GENOMIC DNA]</scope>
    <source>
        <strain evidence="3">ATCC 10500 / CBS 375.48 / QM 6759 / NRRL 1006</strain>
    </source>
</reference>
<dbReference type="HOGENOM" id="CLU_057151_0_0_1"/>
<protein>
    <submittedName>
        <fullName evidence="2">Uncharacterized protein</fullName>
    </submittedName>
</protein>